<organismHost>
    <name type="scientific">Paramecium bursaria</name>
    <dbReference type="NCBI Taxonomy" id="74790"/>
</organismHost>
<dbReference type="OrthoDB" id="41498at10239"/>
<organism evidence="2 3">
    <name type="scientific">Paramecium bursaria Chlorella virus FR483</name>
    <name type="common">PBCV-FR483</name>
    <dbReference type="NCBI Taxonomy" id="399781"/>
    <lineage>
        <taxon>Viruses</taxon>
        <taxon>Varidnaviria</taxon>
        <taxon>Bamfordvirae</taxon>
        <taxon>Nucleocytoviricota</taxon>
        <taxon>Megaviricetes</taxon>
        <taxon>Algavirales</taxon>
        <taxon>Phycodnaviridae</taxon>
        <taxon>Chlorovirus</taxon>
        <taxon>Chlorovirus conductrix</taxon>
        <taxon>Paramecium bursaria Chlorella virus A1</taxon>
    </lineage>
</organism>
<accession>A7J798</accession>
<reference evidence="2 3" key="1">
    <citation type="journal article" date="2007" name="Virology">
        <title>Sequence and annotation of the 314-kb MT325 and the 321-kb FR483 viruses that infect Chlorella Pbi.</title>
        <authorList>
            <person name="Fitzgerald L.A."/>
            <person name="Graves M.V."/>
            <person name="Li X."/>
            <person name="Feldblyum T."/>
            <person name="Hartigan J."/>
            <person name="Van Etten J.L."/>
        </authorList>
    </citation>
    <scope>NUCLEOTIDE SEQUENCE [LARGE SCALE GENOMIC DNA]</scope>
    <source>
        <strain evidence="2 3">FR483</strain>
    </source>
</reference>
<dbReference type="KEGG" id="vg:5469785"/>
<feature type="transmembrane region" description="Helical" evidence="1">
    <location>
        <begin position="38"/>
        <end position="64"/>
    </location>
</feature>
<name>A7J798_PBCVF</name>
<dbReference type="RefSeq" id="YP_001426026.1">
    <property type="nucleotide sequence ID" value="NC_008603.1"/>
</dbReference>
<protein>
    <submittedName>
        <fullName evidence="2">Uncharacterized protein n394L</fullName>
    </submittedName>
</protein>
<gene>
    <name evidence="2" type="primary">n394L</name>
    <name evidence="2" type="ORF">FR483_n394L</name>
</gene>
<dbReference type="GeneID" id="5469785"/>
<sequence>MSRFPAGGAYKLSKIIFLGCKVVFENRLMLSIFTPSGLAYTITLSSLIGMSLGSFWMICITLLITNIFYDTKKHITIFHGTT</sequence>
<evidence type="ECO:0000256" key="1">
    <source>
        <dbReference type="SAM" id="Phobius"/>
    </source>
</evidence>
<keyword evidence="1" id="KW-1133">Transmembrane helix</keyword>
<keyword evidence="1" id="KW-0472">Membrane</keyword>
<keyword evidence="1" id="KW-0812">Transmembrane</keyword>
<dbReference type="Proteomes" id="UP000204095">
    <property type="component" value="Segment"/>
</dbReference>
<evidence type="ECO:0000313" key="2">
    <source>
        <dbReference type="EMBL" id="ABT15679.1"/>
    </source>
</evidence>
<evidence type="ECO:0000313" key="3">
    <source>
        <dbReference type="Proteomes" id="UP000204095"/>
    </source>
</evidence>
<proteinExistence type="predicted"/>
<dbReference type="EMBL" id="DQ890022">
    <property type="protein sequence ID" value="ABT15679.1"/>
    <property type="molecule type" value="Genomic_DNA"/>
</dbReference>